<sequence>MSIRDERVYLATLSYNLATAGWNDGTLGPLLPRIQEHYQIGYTVVSILFVVSCVGFIAGAFSNVYLSERLGFGKVPQILAYTTMAVAPPYPVFCLALFFNGWALSLQDAGSNSFVASIPRNEKVNMGILHAIYGVGAFAAPFVSTQFSQQKHWSFHYLISTGVSIINVALLFYIFRLKPQNSQQQPTSENLYKQILKQKSVHIMSFFILVYVGVEVTIGGWIFTYLVKERGGGPSAGYVSAGFFGGLTLGRLVLLPINDLIGHKRVVYVYSILAIALEFTVWFVPNLIGNAVAVSLVGLLLGPFYPIAMNVIAGLIPRRLLAGSIGWIGAFGPTGAALLPFMTGALASKYGVQVLQPLLIAMMAAQIVLWFFVTRAKVSRED</sequence>
<dbReference type="Proteomes" id="UP000054248">
    <property type="component" value="Unassembled WGS sequence"/>
</dbReference>
<dbReference type="PROSITE" id="PS50850">
    <property type="entry name" value="MFS"/>
    <property type="match status" value="1"/>
</dbReference>
<feature type="transmembrane region" description="Helical" evidence="7">
    <location>
        <begin position="203"/>
        <end position="223"/>
    </location>
</feature>
<dbReference type="InterPro" id="IPR036259">
    <property type="entry name" value="MFS_trans_sf"/>
</dbReference>
<feature type="transmembrane region" description="Helical" evidence="7">
    <location>
        <begin position="320"/>
        <end position="342"/>
    </location>
</feature>
<evidence type="ECO:0000256" key="2">
    <source>
        <dbReference type="ARBA" id="ARBA00008335"/>
    </source>
</evidence>
<evidence type="ECO:0000313" key="9">
    <source>
        <dbReference type="EMBL" id="KIO26091.1"/>
    </source>
</evidence>
<feature type="transmembrane region" description="Helical" evidence="7">
    <location>
        <begin position="291"/>
        <end position="313"/>
    </location>
</feature>
<evidence type="ECO:0000256" key="5">
    <source>
        <dbReference type="ARBA" id="ARBA00022989"/>
    </source>
</evidence>
<reference evidence="10" key="2">
    <citation type="submission" date="2015-01" db="EMBL/GenBank/DDBJ databases">
        <title>Evolutionary Origins and Diversification of the Mycorrhizal Mutualists.</title>
        <authorList>
            <consortium name="DOE Joint Genome Institute"/>
            <consortium name="Mycorrhizal Genomics Consortium"/>
            <person name="Kohler A."/>
            <person name="Kuo A."/>
            <person name="Nagy L.G."/>
            <person name="Floudas D."/>
            <person name="Copeland A."/>
            <person name="Barry K.W."/>
            <person name="Cichocki N."/>
            <person name="Veneault-Fourrey C."/>
            <person name="LaButti K."/>
            <person name="Lindquist E.A."/>
            <person name="Lipzen A."/>
            <person name="Lundell T."/>
            <person name="Morin E."/>
            <person name="Murat C."/>
            <person name="Riley R."/>
            <person name="Ohm R."/>
            <person name="Sun H."/>
            <person name="Tunlid A."/>
            <person name="Henrissat B."/>
            <person name="Grigoriev I.V."/>
            <person name="Hibbett D.S."/>
            <person name="Martin F."/>
        </authorList>
    </citation>
    <scope>NUCLEOTIDE SEQUENCE [LARGE SCALE GENOMIC DNA]</scope>
    <source>
        <strain evidence="10">MUT 4182</strain>
    </source>
</reference>
<feature type="transmembrane region" description="Helical" evidence="7">
    <location>
        <begin position="40"/>
        <end position="66"/>
    </location>
</feature>
<name>A0A0C3QHK3_9AGAM</name>
<feature type="transmembrane region" description="Helical" evidence="7">
    <location>
        <begin position="124"/>
        <end position="143"/>
    </location>
</feature>
<evidence type="ECO:0000256" key="3">
    <source>
        <dbReference type="ARBA" id="ARBA00022448"/>
    </source>
</evidence>
<organism evidence="9 10">
    <name type="scientific">Tulasnella calospora MUT 4182</name>
    <dbReference type="NCBI Taxonomy" id="1051891"/>
    <lineage>
        <taxon>Eukaryota</taxon>
        <taxon>Fungi</taxon>
        <taxon>Dikarya</taxon>
        <taxon>Basidiomycota</taxon>
        <taxon>Agaricomycotina</taxon>
        <taxon>Agaricomycetes</taxon>
        <taxon>Cantharellales</taxon>
        <taxon>Tulasnellaceae</taxon>
        <taxon>Tulasnella</taxon>
    </lineage>
</organism>
<proteinExistence type="inferred from homology"/>
<feature type="transmembrane region" description="Helical" evidence="7">
    <location>
        <begin position="266"/>
        <end position="285"/>
    </location>
</feature>
<dbReference type="OrthoDB" id="413079at2759"/>
<comment type="similarity">
    <text evidence="2">Belongs to the major facilitator superfamily.</text>
</comment>
<dbReference type="InterPro" id="IPR051788">
    <property type="entry name" value="MFS_Transporter"/>
</dbReference>
<evidence type="ECO:0000256" key="7">
    <source>
        <dbReference type="SAM" id="Phobius"/>
    </source>
</evidence>
<dbReference type="SUPFAM" id="SSF103473">
    <property type="entry name" value="MFS general substrate transporter"/>
    <property type="match status" value="1"/>
</dbReference>
<keyword evidence="3" id="KW-0813">Transport</keyword>
<feature type="transmembrane region" description="Helical" evidence="7">
    <location>
        <begin position="235"/>
        <end position="254"/>
    </location>
</feature>
<dbReference type="STRING" id="1051891.A0A0C3QHK3"/>
<dbReference type="GO" id="GO:0022857">
    <property type="term" value="F:transmembrane transporter activity"/>
    <property type="evidence" value="ECO:0007669"/>
    <property type="project" value="InterPro"/>
</dbReference>
<keyword evidence="10" id="KW-1185">Reference proteome</keyword>
<dbReference type="PANTHER" id="PTHR23514">
    <property type="entry name" value="BYPASS OF STOP CODON PROTEIN 6"/>
    <property type="match status" value="1"/>
</dbReference>
<evidence type="ECO:0000313" key="10">
    <source>
        <dbReference type="Proteomes" id="UP000054248"/>
    </source>
</evidence>
<dbReference type="Gene3D" id="1.20.1250.20">
    <property type="entry name" value="MFS general substrate transporter like domains"/>
    <property type="match status" value="1"/>
</dbReference>
<dbReference type="Pfam" id="PF07690">
    <property type="entry name" value="MFS_1"/>
    <property type="match status" value="1"/>
</dbReference>
<evidence type="ECO:0000256" key="4">
    <source>
        <dbReference type="ARBA" id="ARBA00022692"/>
    </source>
</evidence>
<protein>
    <recommendedName>
        <fullName evidence="8">Major facilitator superfamily (MFS) profile domain-containing protein</fullName>
    </recommendedName>
</protein>
<dbReference type="GO" id="GO:0012505">
    <property type="term" value="C:endomembrane system"/>
    <property type="evidence" value="ECO:0007669"/>
    <property type="project" value="UniProtKB-SubCell"/>
</dbReference>
<dbReference type="EMBL" id="KN823030">
    <property type="protein sequence ID" value="KIO26091.1"/>
    <property type="molecule type" value="Genomic_DNA"/>
</dbReference>
<keyword evidence="5 7" id="KW-1133">Transmembrane helix</keyword>
<dbReference type="AlphaFoldDB" id="A0A0C3QHK3"/>
<dbReference type="InterPro" id="IPR020846">
    <property type="entry name" value="MFS_dom"/>
</dbReference>
<dbReference type="HOGENOM" id="CLU_021993_6_0_1"/>
<feature type="transmembrane region" description="Helical" evidence="7">
    <location>
        <begin position="155"/>
        <end position="175"/>
    </location>
</feature>
<feature type="transmembrane region" description="Helical" evidence="7">
    <location>
        <begin position="354"/>
        <end position="373"/>
    </location>
</feature>
<dbReference type="InterPro" id="IPR011701">
    <property type="entry name" value="MFS"/>
</dbReference>
<dbReference type="GO" id="GO:0016020">
    <property type="term" value="C:membrane"/>
    <property type="evidence" value="ECO:0007669"/>
    <property type="project" value="TreeGrafter"/>
</dbReference>
<feature type="transmembrane region" description="Helical" evidence="7">
    <location>
        <begin position="78"/>
        <end position="103"/>
    </location>
</feature>
<dbReference type="FunFam" id="1.20.1250.20:FF:000286">
    <property type="entry name" value="MFS efflux transporter"/>
    <property type="match status" value="1"/>
</dbReference>
<comment type="subcellular location">
    <subcellularLocation>
        <location evidence="1">Endomembrane system</location>
        <topology evidence="1">Multi-pass membrane protein</topology>
    </subcellularLocation>
</comment>
<accession>A0A0C3QHK3</accession>
<evidence type="ECO:0000256" key="6">
    <source>
        <dbReference type="ARBA" id="ARBA00023136"/>
    </source>
</evidence>
<gene>
    <name evidence="9" type="ORF">M407DRAFT_15159</name>
</gene>
<keyword evidence="6 7" id="KW-0472">Membrane</keyword>
<dbReference type="PANTHER" id="PTHR23514:SF3">
    <property type="entry name" value="BYPASS OF STOP CODON PROTEIN 6"/>
    <property type="match status" value="1"/>
</dbReference>
<feature type="domain" description="Major facilitator superfamily (MFS) profile" evidence="8">
    <location>
        <begin position="201"/>
        <end position="382"/>
    </location>
</feature>
<evidence type="ECO:0000256" key="1">
    <source>
        <dbReference type="ARBA" id="ARBA00004127"/>
    </source>
</evidence>
<reference evidence="9 10" key="1">
    <citation type="submission" date="2014-04" db="EMBL/GenBank/DDBJ databases">
        <authorList>
            <consortium name="DOE Joint Genome Institute"/>
            <person name="Kuo A."/>
            <person name="Girlanda M."/>
            <person name="Perotto S."/>
            <person name="Kohler A."/>
            <person name="Nagy L.G."/>
            <person name="Floudas D."/>
            <person name="Copeland A."/>
            <person name="Barry K.W."/>
            <person name="Cichocki N."/>
            <person name="Veneault-Fourrey C."/>
            <person name="LaButti K."/>
            <person name="Lindquist E.A."/>
            <person name="Lipzen A."/>
            <person name="Lundell T."/>
            <person name="Morin E."/>
            <person name="Murat C."/>
            <person name="Sun H."/>
            <person name="Tunlid A."/>
            <person name="Henrissat B."/>
            <person name="Grigoriev I.V."/>
            <person name="Hibbett D.S."/>
            <person name="Martin F."/>
            <person name="Nordberg H.P."/>
            <person name="Cantor M.N."/>
            <person name="Hua S.X."/>
        </authorList>
    </citation>
    <scope>NUCLEOTIDE SEQUENCE [LARGE SCALE GENOMIC DNA]</scope>
    <source>
        <strain evidence="9 10">MUT 4182</strain>
    </source>
</reference>
<keyword evidence="4 7" id="KW-0812">Transmembrane</keyword>
<evidence type="ECO:0000259" key="8">
    <source>
        <dbReference type="PROSITE" id="PS50850"/>
    </source>
</evidence>